<dbReference type="SUPFAM" id="SSF50249">
    <property type="entry name" value="Nucleic acid-binding proteins"/>
    <property type="match status" value="1"/>
</dbReference>
<evidence type="ECO:0000256" key="2">
    <source>
        <dbReference type="PROSITE-ProRule" id="PRU00252"/>
    </source>
</evidence>
<organism evidence="4 5">
    <name type="scientific">Aeromicrobium piscarium</name>
    <dbReference type="NCBI Taxonomy" id="2590901"/>
    <lineage>
        <taxon>Bacteria</taxon>
        <taxon>Bacillati</taxon>
        <taxon>Actinomycetota</taxon>
        <taxon>Actinomycetes</taxon>
        <taxon>Propionibacteriales</taxon>
        <taxon>Nocardioidaceae</taxon>
        <taxon>Aeromicrobium</taxon>
    </lineage>
</organism>
<reference evidence="4 5" key="1">
    <citation type="submission" date="2019-07" db="EMBL/GenBank/DDBJ databases">
        <authorList>
            <person name="Zhao L.H."/>
        </authorList>
    </citation>
    <scope>NUCLEOTIDE SEQUENCE [LARGE SCALE GENOMIC DNA]</scope>
    <source>
        <strain evidence="4 5">Co35</strain>
    </source>
</reference>
<dbReference type="EMBL" id="VLNT01000025">
    <property type="protein sequence ID" value="TSD54504.1"/>
    <property type="molecule type" value="Genomic_DNA"/>
</dbReference>
<dbReference type="InterPro" id="IPR012340">
    <property type="entry name" value="NA-bd_OB-fold"/>
</dbReference>
<dbReference type="InterPro" id="IPR000424">
    <property type="entry name" value="Primosome_PriB/ssb"/>
</dbReference>
<evidence type="ECO:0000313" key="4">
    <source>
        <dbReference type="EMBL" id="TSD54504.1"/>
    </source>
</evidence>
<name>A0A554RKI0_9ACTN</name>
<dbReference type="Gene3D" id="2.40.50.140">
    <property type="entry name" value="Nucleic acid-binding proteins"/>
    <property type="match status" value="1"/>
</dbReference>
<evidence type="ECO:0000256" key="3">
    <source>
        <dbReference type="SAM" id="MobiDB-lite"/>
    </source>
</evidence>
<proteinExistence type="predicted"/>
<comment type="caution">
    <text evidence="4">The sequence shown here is derived from an EMBL/GenBank/DDBJ whole genome shotgun (WGS) entry which is preliminary data.</text>
</comment>
<feature type="region of interest" description="Disordered" evidence="3">
    <location>
        <begin position="1"/>
        <end position="29"/>
    </location>
</feature>
<accession>A0A554RKI0</accession>
<dbReference type="RefSeq" id="WP_143914788.1">
    <property type="nucleotide sequence ID" value="NZ_VLNT01000025.1"/>
</dbReference>
<dbReference type="PROSITE" id="PS50935">
    <property type="entry name" value="SSB"/>
    <property type="match status" value="1"/>
</dbReference>
<dbReference type="GO" id="GO:0003697">
    <property type="term" value="F:single-stranded DNA binding"/>
    <property type="evidence" value="ECO:0007669"/>
    <property type="project" value="InterPro"/>
</dbReference>
<evidence type="ECO:0000256" key="1">
    <source>
        <dbReference type="ARBA" id="ARBA00023125"/>
    </source>
</evidence>
<keyword evidence="1 2" id="KW-0238">DNA-binding</keyword>
<gene>
    <name evidence="4" type="ORF">FNM00_17305</name>
</gene>
<dbReference type="OrthoDB" id="5186768at2"/>
<dbReference type="Proteomes" id="UP000316988">
    <property type="component" value="Unassembled WGS sequence"/>
</dbReference>
<protein>
    <submittedName>
        <fullName evidence="4">Single-stranded DNA-binding protein</fullName>
    </submittedName>
</protein>
<keyword evidence="5" id="KW-1185">Reference proteome</keyword>
<evidence type="ECO:0000313" key="5">
    <source>
        <dbReference type="Proteomes" id="UP000316988"/>
    </source>
</evidence>
<dbReference type="Pfam" id="PF00436">
    <property type="entry name" value="SSB"/>
    <property type="match status" value="1"/>
</dbReference>
<dbReference type="AlphaFoldDB" id="A0A554RKI0"/>
<sequence>MSQSPETSVPPHDTNEVHLTGRLSSPPAARVLPSGDQIVTFRLVVRRSARARRRSRQSVDSFECTAWTAALRRRALRLAADDLVEVRGELRARFARGQHGLVGRVTVDLQSLTRAPVASSP</sequence>